<dbReference type="Pfam" id="PF00589">
    <property type="entry name" value="Phage_integrase"/>
    <property type="match status" value="1"/>
</dbReference>
<evidence type="ECO:0000256" key="2">
    <source>
        <dbReference type="ARBA" id="ARBA00022908"/>
    </source>
</evidence>
<keyword evidence="3 5" id="KW-0238">DNA-binding</keyword>
<evidence type="ECO:0000259" key="6">
    <source>
        <dbReference type="PROSITE" id="PS51900"/>
    </source>
</evidence>
<dbReference type="InterPro" id="IPR013762">
    <property type="entry name" value="Integrase-like_cat_sf"/>
</dbReference>
<dbReference type="Proteomes" id="UP001231915">
    <property type="component" value="Unassembled WGS sequence"/>
</dbReference>
<organism evidence="7 8">
    <name type="scientific">Pseudoalteromonas obscura</name>
    <dbReference type="NCBI Taxonomy" id="3048491"/>
    <lineage>
        <taxon>Bacteria</taxon>
        <taxon>Pseudomonadati</taxon>
        <taxon>Pseudomonadota</taxon>
        <taxon>Gammaproteobacteria</taxon>
        <taxon>Alteromonadales</taxon>
        <taxon>Pseudoalteromonadaceae</taxon>
        <taxon>Pseudoalteromonas</taxon>
    </lineage>
</organism>
<dbReference type="InterPro" id="IPR044068">
    <property type="entry name" value="CB"/>
</dbReference>
<feature type="domain" description="Core-binding (CB)" evidence="6">
    <location>
        <begin position="75"/>
        <end position="157"/>
    </location>
</feature>
<accession>A0ABT7EGR8</accession>
<evidence type="ECO:0000256" key="4">
    <source>
        <dbReference type="ARBA" id="ARBA00023172"/>
    </source>
</evidence>
<dbReference type="Gene3D" id="1.10.443.10">
    <property type="entry name" value="Intergrase catalytic core"/>
    <property type="match status" value="1"/>
</dbReference>
<evidence type="ECO:0000256" key="1">
    <source>
        <dbReference type="ARBA" id="ARBA00008857"/>
    </source>
</evidence>
<comment type="similarity">
    <text evidence="1">Belongs to the 'phage' integrase family.</text>
</comment>
<keyword evidence="8" id="KW-1185">Reference proteome</keyword>
<dbReference type="InterPro" id="IPR015094">
    <property type="entry name" value="Integrase_lambda-typ_DNA-bd_N"/>
</dbReference>
<sequence>MSPRRRKSRNSDLPAHLYHETGKGFRFKLINGERVSLGHNRAEAIAIAQEYNLRMLGGNSFGIEALITRSAPKQENFSAYLDKIQERIIDEEKPSHDTKKTLMNDIGRAKEFFTNIHPEDIELTHVNEYLYTYHDGASNHVTNRKISFLGKIFSYAMDEGLMTDNPAKLKKKKPKEDKQRVRLTPDDFKRIYAAAPLNIKVAMDLALQTTHAALEISRIEYKLSKPMPGRCGCVWLKEPVMQNGGKVYGTLYIHRQKIKNKEAAHVAIPIGQAIKDIIDISKKDLFFSPYVVHKRATNYNIVSQECTHATQFNPSYLSKKFSEIRDNIGQYKHLPKTKRPTFHEIRALSAFLYSQNGVDPQARMAHTDAKSTKVYTQNHRDWVEVPLAEIVV</sequence>
<dbReference type="Pfam" id="PF09003">
    <property type="entry name" value="Arm-DNA-bind_1"/>
    <property type="match status" value="1"/>
</dbReference>
<keyword evidence="4" id="KW-0233">DNA recombination</keyword>
<comment type="caution">
    <text evidence="7">The sequence shown here is derived from an EMBL/GenBank/DDBJ whole genome shotgun (WGS) entry which is preliminary data.</text>
</comment>
<dbReference type="InterPro" id="IPR010998">
    <property type="entry name" value="Integrase_recombinase_N"/>
</dbReference>
<gene>
    <name evidence="7" type="ORF">QNM18_03980</name>
</gene>
<dbReference type="SUPFAM" id="SSF56349">
    <property type="entry name" value="DNA breaking-rejoining enzymes"/>
    <property type="match status" value="1"/>
</dbReference>
<dbReference type="EMBL" id="JASJUT010000001">
    <property type="protein sequence ID" value="MDK2594231.1"/>
    <property type="molecule type" value="Genomic_DNA"/>
</dbReference>
<dbReference type="Gene3D" id="3.30.160.60">
    <property type="entry name" value="Classic Zinc Finger"/>
    <property type="match status" value="1"/>
</dbReference>
<proteinExistence type="inferred from homology"/>
<protein>
    <submittedName>
        <fullName evidence="7">Tyrosine-type recombinase/integrase</fullName>
    </submittedName>
</protein>
<evidence type="ECO:0000256" key="5">
    <source>
        <dbReference type="PROSITE-ProRule" id="PRU01248"/>
    </source>
</evidence>
<dbReference type="PROSITE" id="PS51900">
    <property type="entry name" value="CB"/>
    <property type="match status" value="1"/>
</dbReference>
<name>A0ABT7EGR8_9GAMM</name>
<evidence type="ECO:0000313" key="8">
    <source>
        <dbReference type="Proteomes" id="UP001231915"/>
    </source>
</evidence>
<evidence type="ECO:0000256" key="3">
    <source>
        <dbReference type="ARBA" id="ARBA00023125"/>
    </source>
</evidence>
<reference evidence="7 8" key="1">
    <citation type="submission" date="2023-05" db="EMBL/GenBank/DDBJ databases">
        <title>Pseudoalteromonas ardens sp. nov., Pseudoalteromonas obscura sp. nov., and Pseudoalteromonas umbrosa sp. nov., isolated from the coral Montipora capitata.</title>
        <authorList>
            <person name="Thomas E.M."/>
            <person name="Smith E.M."/>
            <person name="Papke E."/>
            <person name="Shlafstein M.D."/>
            <person name="Oline D.K."/>
            <person name="Videau P."/>
            <person name="Saw J.H."/>
            <person name="Strangman W.K."/>
            <person name="Ushijima B."/>
        </authorList>
    </citation>
    <scope>NUCLEOTIDE SEQUENCE [LARGE SCALE GENOMIC DNA]</scope>
    <source>
        <strain evidence="7 8">P94</strain>
    </source>
</reference>
<dbReference type="RefSeq" id="WP_284136418.1">
    <property type="nucleotide sequence ID" value="NZ_JASJUT010000001.1"/>
</dbReference>
<dbReference type="InterPro" id="IPR011010">
    <property type="entry name" value="DNA_brk_join_enz"/>
</dbReference>
<dbReference type="Gene3D" id="1.10.150.130">
    <property type="match status" value="1"/>
</dbReference>
<keyword evidence="2" id="KW-0229">DNA integration</keyword>
<evidence type="ECO:0000313" key="7">
    <source>
        <dbReference type="EMBL" id="MDK2594231.1"/>
    </source>
</evidence>
<dbReference type="InterPro" id="IPR002104">
    <property type="entry name" value="Integrase_catalytic"/>
</dbReference>